<reference evidence="4 5" key="1">
    <citation type="submission" date="2025-04" db="UniProtKB">
        <authorList>
            <consortium name="RefSeq"/>
        </authorList>
    </citation>
    <scope>IDENTIFICATION</scope>
    <source>
        <tissue evidence="4 5">Gonads</tissue>
    </source>
</reference>
<protein>
    <submittedName>
        <fullName evidence="4 5">Uncharacterized protein LOC115876740</fullName>
    </submittedName>
</protein>
<dbReference type="AlphaFoldDB" id="A0A6J2XC19"/>
<evidence type="ECO:0000313" key="5">
    <source>
        <dbReference type="RefSeq" id="XP_030748505.1"/>
    </source>
</evidence>
<dbReference type="InterPro" id="IPR013087">
    <property type="entry name" value="Znf_C2H2_type"/>
</dbReference>
<feature type="compositionally biased region" description="Polar residues" evidence="1">
    <location>
        <begin position="199"/>
        <end position="213"/>
    </location>
</feature>
<sequence>MRGYEANNCRLCEKAFCCENCRIKHETNVHNIFPSCDICVYGVFSYGNIDDLLLKHLETTHLPLYCNYCTKIFKCVEDILQHRKCSVLPFKEDSPKTPFADIPSLQVEDNQSPILQEFQGKEHLKYVFNLATSTPMQKGNEINSFEKSREPLTPVDLCSMIKNKSIIKKTDSIKSQHSSKRRVTFGQTPKHNSEETKSGLISGSPNTSSNQSHFIPIDSSAKHIQLENAEQLDNSQDILTPSIVNAKSDLFYSAKSEQFVSVEGSSKINNKQSQNTKLEGFTPVAIRNSQKMVKGQISKEFNNEISPEISNNGTYTKGENNLNEMSMVLCTPEVSKTRGSIRKHPEKDMSPIIENTKEITDVYSEEDIHKKHNADNHKKACIVLSTPDSQQDIYETEQQHADNLKGTSMGLCKPLSDKNVYETEEQHETMWLSATNLEQTSNLSGQTDQKNKSELNLEKENNVNMQSPSRQTNRRVSIVMPSPIIKRTNLQMNFQFPAHLSSTPIVANSEVKIRHTKIVEEISTKVLSCQTPFKTPQGKLFQIVQRKMGESSKLGRNFAALPMIESTSTNEIDNFSTSTNLDHHESQEDDISNIKPHTESQISVSSMTESSLWTSMTNIVKSVFGGFKNSSQQDLHQSNSASFKRQHSDSDSNEVLEEPRLKRFKFSDIKCRKPIRQLSGNEIAPRVSATQSGLATFKIVKSVSTLYGCERIRIQCDKATQTDDYLMYGWYPKV</sequence>
<feature type="region of interest" description="Disordered" evidence="1">
    <location>
        <begin position="630"/>
        <end position="656"/>
    </location>
</feature>
<proteinExistence type="predicted"/>
<dbReference type="OrthoDB" id="8122210at2759"/>
<feature type="compositionally biased region" description="Polar residues" evidence="1">
    <location>
        <begin position="630"/>
        <end position="643"/>
    </location>
</feature>
<feature type="region of interest" description="Disordered" evidence="1">
    <location>
        <begin position="170"/>
        <end position="214"/>
    </location>
</feature>
<name>A0A6J2XC19_SITOR</name>
<feature type="region of interest" description="Disordered" evidence="1">
    <location>
        <begin position="577"/>
        <end position="600"/>
    </location>
</feature>
<evidence type="ECO:0000259" key="2">
    <source>
        <dbReference type="PROSITE" id="PS00028"/>
    </source>
</evidence>
<gene>
    <name evidence="4 5" type="primary">LOC115876740</name>
</gene>
<dbReference type="RefSeq" id="XP_030748503.1">
    <property type="nucleotide sequence ID" value="XM_030892643.1"/>
</dbReference>
<dbReference type="RefSeq" id="XP_030748505.1">
    <property type="nucleotide sequence ID" value="XM_030892645.1"/>
</dbReference>
<dbReference type="PROSITE" id="PS00028">
    <property type="entry name" value="ZINC_FINGER_C2H2_1"/>
    <property type="match status" value="1"/>
</dbReference>
<organism evidence="3 5">
    <name type="scientific">Sitophilus oryzae</name>
    <name type="common">Rice weevil</name>
    <name type="synonym">Curculio oryzae</name>
    <dbReference type="NCBI Taxonomy" id="7048"/>
    <lineage>
        <taxon>Eukaryota</taxon>
        <taxon>Metazoa</taxon>
        <taxon>Ecdysozoa</taxon>
        <taxon>Arthropoda</taxon>
        <taxon>Hexapoda</taxon>
        <taxon>Insecta</taxon>
        <taxon>Pterygota</taxon>
        <taxon>Neoptera</taxon>
        <taxon>Endopterygota</taxon>
        <taxon>Coleoptera</taxon>
        <taxon>Polyphaga</taxon>
        <taxon>Cucujiformia</taxon>
        <taxon>Curculionidae</taxon>
        <taxon>Dryophthorinae</taxon>
        <taxon>Sitophilus</taxon>
    </lineage>
</organism>
<dbReference type="GeneID" id="115876740"/>
<dbReference type="KEGG" id="soy:115876740"/>
<feature type="domain" description="C2H2-type" evidence="2">
    <location>
        <begin position="9"/>
        <end position="30"/>
    </location>
</feature>
<evidence type="ECO:0000313" key="4">
    <source>
        <dbReference type="RefSeq" id="XP_030748503.1"/>
    </source>
</evidence>
<evidence type="ECO:0000313" key="3">
    <source>
        <dbReference type="Proteomes" id="UP000504635"/>
    </source>
</evidence>
<dbReference type="Proteomes" id="UP000504635">
    <property type="component" value="Unplaced"/>
</dbReference>
<accession>A0A6J2XC19</accession>
<keyword evidence="3" id="KW-1185">Reference proteome</keyword>
<evidence type="ECO:0000256" key="1">
    <source>
        <dbReference type="SAM" id="MobiDB-lite"/>
    </source>
</evidence>